<organism evidence="1 2">
    <name type="scientific">Brucella pseudintermedia</name>
    <dbReference type="NCBI Taxonomy" id="370111"/>
    <lineage>
        <taxon>Bacteria</taxon>
        <taxon>Pseudomonadati</taxon>
        <taxon>Pseudomonadota</taxon>
        <taxon>Alphaproteobacteria</taxon>
        <taxon>Hyphomicrobiales</taxon>
        <taxon>Brucellaceae</taxon>
        <taxon>Brucella/Ochrobactrum group</taxon>
        <taxon>Brucella</taxon>
    </lineage>
</organism>
<accession>A0ABY5UBQ9</accession>
<protein>
    <submittedName>
        <fullName evidence="1">YcjX family protein</fullName>
    </submittedName>
</protein>
<evidence type="ECO:0000313" key="1">
    <source>
        <dbReference type="EMBL" id="UWL60754.1"/>
    </source>
</evidence>
<dbReference type="PANTHER" id="PTHR38605">
    <property type="entry name" value="ATPASE-RELATED"/>
    <property type="match status" value="1"/>
</dbReference>
<dbReference type="Proteomes" id="UP001058739">
    <property type="component" value="Chromosome 01"/>
</dbReference>
<dbReference type="EMBL" id="CP099967">
    <property type="protein sequence ID" value="UWL60754.1"/>
    <property type="molecule type" value="Genomic_DNA"/>
</dbReference>
<dbReference type="PANTHER" id="PTHR38605:SF1">
    <property type="entry name" value="ATPASE"/>
    <property type="match status" value="1"/>
</dbReference>
<dbReference type="Pfam" id="PF04317">
    <property type="entry name" value="DUF463"/>
    <property type="match status" value="1"/>
</dbReference>
<evidence type="ECO:0000313" key="2">
    <source>
        <dbReference type="Proteomes" id="UP001058739"/>
    </source>
</evidence>
<keyword evidence="2" id="KW-1185">Reference proteome</keyword>
<name>A0ABY5UBQ9_9HYPH</name>
<dbReference type="PIRSF" id="PIRSF019381">
    <property type="entry name" value="YcjX"/>
    <property type="match status" value="1"/>
</dbReference>
<gene>
    <name evidence="1" type="ORF">NIK97_03085</name>
</gene>
<reference evidence="1" key="1">
    <citation type="submission" date="2022-06" db="EMBL/GenBank/DDBJ databases">
        <title>Complete Genome Sequence of Deoxynivalenol-bioadsorption Ochrobactrum pseudintermedium ASAG-D25.</title>
        <authorList>
            <person name="Wang N."/>
        </authorList>
    </citation>
    <scope>NUCLEOTIDE SEQUENCE</scope>
    <source>
        <strain evidence="1">ASAG-D25</strain>
    </source>
</reference>
<proteinExistence type="predicted"/>
<dbReference type="InterPro" id="IPR007413">
    <property type="entry name" value="YcjX-like"/>
</dbReference>
<dbReference type="RefSeq" id="WP_121986540.1">
    <property type="nucleotide sequence ID" value="NZ_CP099967.1"/>
</dbReference>
<sequence>MAKLTSIGDEAKIALDTLADRATGLLSPSLRLGVTGLSRAGKTVFITAFVHNMLHGGRLPMFQAYKSGRISRALLEPQPDDAVPRFQYEEHLSALIDERIWPDSTRAISQLRLTIEYESASAWGRWLSPGKLSVDIVDYPGEWLLDLPLLGKSYAQFSADSFALAHEPTHKDLAQEWIAEASLAKASEKADELTAQRLARSFTAYLRAGKADERALSTLPPGRFLMPGDLEGSPALTFAPLPKLKPDDLKTGSLGAMMERRYEAYKTYVIKPFFREHIARLDRQIVLIDAMQAMNAGGAVVADLERALTDILSCFRPGRTNLLTGLIQRRIGRILVAATKADHLHHESHDRLQAIVRRLVERAMERADFSGADIDVLAMAAVRATREATVAQGKETLPVIVGTPLKGEKIDGEVFDGKTETAIFPGDLPKNPNAIFDETFVQDDPAIRFVRFRPPRLERTAEGLTLSLPHIRLDRALQFLIGDRLT</sequence>